<keyword evidence="4" id="KW-0479">Metal-binding</keyword>
<evidence type="ECO:0000259" key="10">
    <source>
        <dbReference type="PROSITE" id="PS51471"/>
    </source>
</evidence>
<feature type="transmembrane region" description="Helical" evidence="9">
    <location>
        <begin position="374"/>
        <end position="392"/>
    </location>
</feature>
<dbReference type="AlphaFoldDB" id="A0A423WPY9"/>
<dbReference type="GO" id="GO:0046872">
    <property type="term" value="F:metal ion binding"/>
    <property type="evidence" value="ECO:0007669"/>
    <property type="project" value="UniProtKB-KW"/>
</dbReference>
<gene>
    <name evidence="11" type="ORF">VSDG_00051</name>
</gene>
<dbReference type="PANTHER" id="PTHR10209:SF881">
    <property type="entry name" value="FI07970P-RELATED"/>
    <property type="match status" value="1"/>
</dbReference>
<evidence type="ECO:0000256" key="2">
    <source>
        <dbReference type="ARBA" id="ARBA00008056"/>
    </source>
</evidence>
<dbReference type="InterPro" id="IPR026992">
    <property type="entry name" value="DIOX_N"/>
</dbReference>
<dbReference type="Pfam" id="PF14226">
    <property type="entry name" value="DIOX_N"/>
    <property type="match status" value="1"/>
</dbReference>
<accession>A0A423WPY9</accession>
<evidence type="ECO:0000256" key="8">
    <source>
        <dbReference type="ARBA" id="ARBA00023136"/>
    </source>
</evidence>
<dbReference type="Pfam" id="PF08507">
    <property type="entry name" value="COPI_assoc"/>
    <property type="match status" value="1"/>
</dbReference>
<feature type="transmembrane region" description="Helical" evidence="9">
    <location>
        <begin position="434"/>
        <end position="452"/>
    </location>
</feature>
<feature type="transmembrane region" description="Helical" evidence="9">
    <location>
        <begin position="490"/>
        <end position="509"/>
    </location>
</feature>
<dbReference type="InterPro" id="IPR013714">
    <property type="entry name" value="Golgi_TVP15"/>
</dbReference>
<comment type="subcellular location">
    <subcellularLocation>
        <location evidence="1">Membrane</location>
        <topology evidence="1">Multi-pass membrane protein</topology>
    </subcellularLocation>
</comment>
<keyword evidence="3 9" id="KW-0812">Transmembrane</keyword>
<keyword evidence="8 9" id="KW-0472">Membrane</keyword>
<evidence type="ECO:0000313" key="12">
    <source>
        <dbReference type="Proteomes" id="UP000284375"/>
    </source>
</evidence>
<dbReference type="GO" id="GO:0016020">
    <property type="term" value="C:membrane"/>
    <property type="evidence" value="ECO:0007669"/>
    <property type="project" value="UniProtKB-SubCell"/>
</dbReference>
<dbReference type="Pfam" id="PF03171">
    <property type="entry name" value="2OG-FeII_Oxy"/>
    <property type="match status" value="1"/>
</dbReference>
<evidence type="ECO:0000256" key="9">
    <source>
        <dbReference type="SAM" id="Phobius"/>
    </source>
</evidence>
<dbReference type="Proteomes" id="UP000284375">
    <property type="component" value="Unassembled WGS sequence"/>
</dbReference>
<comment type="similarity">
    <text evidence="2">Belongs to the iron/ascorbate-dependent oxidoreductase family.</text>
</comment>
<proteinExistence type="inferred from homology"/>
<dbReference type="PROSITE" id="PS51471">
    <property type="entry name" value="FE2OG_OXY"/>
    <property type="match status" value="1"/>
</dbReference>
<evidence type="ECO:0000313" key="11">
    <source>
        <dbReference type="EMBL" id="ROW05516.1"/>
    </source>
</evidence>
<dbReference type="PANTHER" id="PTHR10209">
    <property type="entry name" value="OXIDOREDUCTASE, 2OG-FE II OXYGENASE FAMILY PROTEIN"/>
    <property type="match status" value="1"/>
</dbReference>
<keyword evidence="6" id="KW-0560">Oxidoreductase</keyword>
<evidence type="ECO:0000256" key="3">
    <source>
        <dbReference type="ARBA" id="ARBA00022692"/>
    </source>
</evidence>
<evidence type="ECO:0000256" key="1">
    <source>
        <dbReference type="ARBA" id="ARBA00004141"/>
    </source>
</evidence>
<evidence type="ECO:0000256" key="6">
    <source>
        <dbReference type="ARBA" id="ARBA00023002"/>
    </source>
</evidence>
<dbReference type="InterPro" id="IPR005123">
    <property type="entry name" value="Oxoglu/Fe-dep_dioxygenase_dom"/>
</dbReference>
<dbReference type="Gene3D" id="2.60.120.330">
    <property type="entry name" value="B-lactam Antibiotic, Isopenicillin N Synthase, Chain"/>
    <property type="match status" value="1"/>
</dbReference>
<comment type="caution">
    <text evidence="11">The sequence shown here is derived from an EMBL/GenBank/DDBJ whole genome shotgun (WGS) entry which is preliminary data.</text>
</comment>
<dbReference type="SUPFAM" id="SSF51197">
    <property type="entry name" value="Clavaminate synthase-like"/>
    <property type="match status" value="1"/>
</dbReference>
<reference evidence="11 12" key="1">
    <citation type="submission" date="2015-09" db="EMBL/GenBank/DDBJ databases">
        <title>Host preference determinants of Valsa canker pathogens revealed by comparative genomics.</title>
        <authorList>
            <person name="Yin Z."/>
            <person name="Huang L."/>
        </authorList>
    </citation>
    <scope>NUCLEOTIDE SEQUENCE [LARGE SCALE GENOMIC DNA]</scope>
    <source>
        <strain evidence="11 12">YSFL</strain>
    </source>
</reference>
<dbReference type="STRING" id="252740.A0A423WPY9"/>
<protein>
    <recommendedName>
        <fullName evidence="10">Fe2OG dioxygenase domain-containing protein</fullName>
    </recommendedName>
</protein>
<sequence length="530" mass="58649">MASTTVETTAAASYKLELMTAYGPVFRDVLRKPPRDCAASEVPVIDLSGLWGDLESRKALAATVREAAENTGFFYISNHGIPEEVTDAALRQTKVFFAQEEDKKRAVSTAKSRWFNGWVEKHGTHASPSETRDHREGFGWRYDPRYDPDPKDPGAVPEAIRPWIRGEEFVWDGTGHLPDFKRDVLAYWQGCLGLARRLIRVFALALDLPETYFDSIVTYPGADGVLNYYPGNEEGASAPIDVGLGAHTDLQCFTLLWQDSVGGLQVLSKEGEWIKVPPVRGTFVVNIGDFLMRLSNDRFKSTVHRVFNHAPVDRYSMPIFFGFNFNEKCSVLPSCTSEGNPPKYEPITCGESSPPYSEHKVATVKMDFSNIFRIVNLVVAVIMILGGISQFFPLGLCHGLGSVVREAMTSGILRDFDRDFEFDSNPFLVDSQSIIIGCYVILFGLATGLLEFQIPPQVSRYASFLFSFAGRGAFYIFVGCILLDGHVLRIIAGSAVGLIGVCYAVLEFIPSIEPPANMREADAGWGAEQV</sequence>
<dbReference type="GO" id="GO:0044283">
    <property type="term" value="P:small molecule biosynthetic process"/>
    <property type="evidence" value="ECO:0007669"/>
    <property type="project" value="UniProtKB-ARBA"/>
</dbReference>
<dbReference type="EMBL" id="LJZO01000001">
    <property type="protein sequence ID" value="ROW05516.1"/>
    <property type="molecule type" value="Genomic_DNA"/>
</dbReference>
<keyword evidence="12" id="KW-1185">Reference proteome</keyword>
<evidence type="ECO:0000256" key="7">
    <source>
        <dbReference type="ARBA" id="ARBA00023004"/>
    </source>
</evidence>
<evidence type="ECO:0000256" key="4">
    <source>
        <dbReference type="ARBA" id="ARBA00022723"/>
    </source>
</evidence>
<dbReference type="OrthoDB" id="423534at2759"/>
<evidence type="ECO:0000256" key="5">
    <source>
        <dbReference type="ARBA" id="ARBA00022989"/>
    </source>
</evidence>
<name>A0A423WPY9_CYTCH</name>
<dbReference type="InterPro" id="IPR027443">
    <property type="entry name" value="IPNS-like_sf"/>
</dbReference>
<organism evidence="11 12">
    <name type="scientific">Cytospora chrysosperma</name>
    <name type="common">Cytospora canker fungus</name>
    <name type="synonym">Sphaeria chrysosperma</name>
    <dbReference type="NCBI Taxonomy" id="252740"/>
    <lineage>
        <taxon>Eukaryota</taxon>
        <taxon>Fungi</taxon>
        <taxon>Dikarya</taxon>
        <taxon>Ascomycota</taxon>
        <taxon>Pezizomycotina</taxon>
        <taxon>Sordariomycetes</taxon>
        <taxon>Sordariomycetidae</taxon>
        <taxon>Diaporthales</taxon>
        <taxon>Cytosporaceae</taxon>
        <taxon>Cytospora</taxon>
    </lineage>
</organism>
<feature type="transmembrane region" description="Helical" evidence="9">
    <location>
        <begin position="464"/>
        <end position="484"/>
    </location>
</feature>
<dbReference type="GO" id="GO:0016491">
    <property type="term" value="F:oxidoreductase activity"/>
    <property type="evidence" value="ECO:0007669"/>
    <property type="project" value="UniProtKB-KW"/>
</dbReference>
<dbReference type="PRINTS" id="PR00682">
    <property type="entry name" value="IPNSYNTHASE"/>
</dbReference>
<keyword evidence="7" id="KW-0408">Iron</keyword>
<dbReference type="InterPro" id="IPR044861">
    <property type="entry name" value="IPNS-like_FE2OG_OXY"/>
</dbReference>
<feature type="domain" description="Fe2OG dioxygenase" evidence="10">
    <location>
        <begin position="218"/>
        <end position="323"/>
    </location>
</feature>
<keyword evidence="5 9" id="KW-1133">Transmembrane helix</keyword>